<dbReference type="AntiFam" id="ANF00076">
    <property type="entry name" value="Shadow ORF (opposite copA)"/>
</dbReference>
<evidence type="ECO:0000313" key="3">
    <source>
        <dbReference type="EMBL" id="ROV95796.1"/>
    </source>
</evidence>
<feature type="compositionally biased region" description="Basic and acidic residues" evidence="1">
    <location>
        <begin position="77"/>
        <end position="96"/>
    </location>
</feature>
<accession>A0A423VXN8</accession>
<feature type="transmembrane region" description="Helical" evidence="2">
    <location>
        <begin position="782"/>
        <end position="802"/>
    </location>
</feature>
<dbReference type="EMBL" id="LKEB01000070">
    <property type="protein sequence ID" value="ROV95796.1"/>
    <property type="molecule type" value="Genomic_DNA"/>
</dbReference>
<dbReference type="InParanoid" id="A0A423VXN8"/>
<evidence type="ECO:0000256" key="2">
    <source>
        <dbReference type="SAM" id="Phobius"/>
    </source>
</evidence>
<dbReference type="OrthoDB" id="5234009at2759"/>
<keyword evidence="4" id="KW-1185">Reference proteome</keyword>
<sequence length="840" mass="87351">MTQKTPKEKIQIRTTATMEVWLPPSNHPKIQNRVARTVGTGDEDQPVLSQGDLEEDDLVNVTEVLDDTTVVTTGVHSSDRDPGTDGKHDTQQDGHSPELGQVPLDRRLAEGCVIVGNGQGSDIRKDGNEDDQLDVQGSVENSNPETQVDFQVDGQGDTVDDVGVHAVENLAGSLQGVDNSTKTRGKEHNVGSGTGSVGSTLNSDTGIGLLQRGSIVDTVTSHGNEVATLLEDLDDVVLVLGEDLGETIGSLDEVVHLGTGHVTAATETETLSVVDVGTKTELAGSLTGDTNGVTSQHLDGQTQSLGLVDGLSSVVTRGVGAGHDTQDLPRTLTTLASNTKRTETTGGEFGDLVLVGLVDLLGDGVVLLDRLEDEERSTLDASDLLALGRLNDGGDLLGDGVEGVEGDDLVLGEDGLGAGVVLEGLEEGLVDSIDTLLLAGSSQAGSKHQVLGVNTSDGVGLSQRQLVLGQGTGLVGAENLDTSQGLDSGQLLDDSLLLGKVGSTDSHGGRDDSGETDGHTNDGNTQSEAQDLDDGVGAVEAGNPDDEKGEDDQDQEDCANTVQDLGEVTRSGVGSVDKGSSTTDEGVVTSGSDNDEGLTTLDGGRSEALVILVLVDGQGLTSDGGLVNLQEGILGDNATIGGNDGTLLNLKNVTGNNLGGLELLQCTVAEDNSLQSQSLLEFVDNATSLEFLNETDTSVEQEQSADDTEIDPILKTSSQDSSSLHDELDRTNEVHEELQNQILLLLLHLVETELLAACGDLSLSETSSSVLCLFGNNTTASVVALLFLVIIQAVAILGFEIFDQGVDVLIFIFVVLDLGLVCRLVELTLLIEAARLDLRI</sequence>
<organism evidence="3 4">
    <name type="scientific">Cytospora leucostoma</name>
    <dbReference type="NCBI Taxonomy" id="1230097"/>
    <lineage>
        <taxon>Eukaryota</taxon>
        <taxon>Fungi</taxon>
        <taxon>Dikarya</taxon>
        <taxon>Ascomycota</taxon>
        <taxon>Pezizomycotina</taxon>
        <taxon>Sordariomycetes</taxon>
        <taxon>Sordariomycetidae</taxon>
        <taxon>Diaporthales</taxon>
        <taxon>Cytosporaceae</taxon>
        <taxon>Cytospora</taxon>
    </lineage>
</organism>
<feature type="region of interest" description="Disordered" evidence="1">
    <location>
        <begin position="117"/>
        <end position="142"/>
    </location>
</feature>
<evidence type="ECO:0000256" key="1">
    <source>
        <dbReference type="SAM" id="MobiDB-lite"/>
    </source>
</evidence>
<reference evidence="3 4" key="1">
    <citation type="submission" date="2015-09" db="EMBL/GenBank/DDBJ databases">
        <title>Host preference determinants of Valsa canker pathogens revealed by comparative genomics.</title>
        <authorList>
            <person name="Yin Z."/>
            <person name="Huang L."/>
        </authorList>
    </citation>
    <scope>NUCLEOTIDE SEQUENCE [LARGE SCALE GENOMIC DNA]</scope>
    <source>
        <strain evidence="3 4">SXYLt</strain>
    </source>
</reference>
<name>A0A423VXN8_9PEZI</name>
<protein>
    <submittedName>
        <fullName evidence="3">Uncharacterized protein</fullName>
    </submittedName>
</protein>
<dbReference type="Proteomes" id="UP000285146">
    <property type="component" value="Unassembled WGS sequence"/>
</dbReference>
<feature type="region of interest" description="Disordered" evidence="1">
    <location>
        <begin position="70"/>
        <end position="101"/>
    </location>
</feature>
<feature type="compositionally biased region" description="Acidic residues" evidence="1">
    <location>
        <begin position="543"/>
        <end position="557"/>
    </location>
</feature>
<feature type="compositionally biased region" description="Basic and acidic residues" evidence="1">
    <location>
        <begin position="507"/>
        <end position="520"/>
    </location>
</feature>
<evidence type="ECO:0000313" key="4">
    <source>
        <dbReference type="Proteomes" id="UP000285146"/>
    </source>
</evidence>
<feature type="compositionally biased region" description="Acidic residues" evidence="1">
    <location>
        <begin position="697"/>
        <end position="710"/>
    </location>
</feature>
<keyword evidence="2" id="KW-0812">Transmembrane</keyword>
<feature type="region of interest" description="Disordered" evidence="1">
    <location>
        <begin position="695"/>
        <end position="724"/>
    </location>
</feature>
<feature type="region of interest" description="Disordered" evidence="1">
    <location>
        <begin position="500"/>
        <end position="601"/>
    </location>
</feature>
<feature type="compositionally biased region" description="Polar residues" evidence="1">
    <location>
        <begin position="578"/>
        <end position="592"/>
    </location>
</feature>
<gene>
    <name evidence="3" type="ORF">VPNG_08757</name>
</gene>
<keyword evidence="2" id="KW-0472">Membrane</keyword>
<feature type="transmembrane region" description="Helical" evidence="2">
    <location>
        <begin position="808"/>
        <end position="831"/>
    </location>
</feature>
<feature type="region of interest" description="Disordered" evidence="1">
    <location>
        <begin position="36"/>
        <end position="55"/>
    </location>
</feature>
<keyword evidence="2" id="KW-1133">Transmembrane helix</keyword>
<comment type="caution">
    <text evidence="3">The sequence shown here is derived from an EMBL/GenBank/DDBJ whole genome shotgun (WGS) entry which is preliminary data.</text>
</comment>
<feature type="region of interest" description="Disordered" evidence="1">
    <location>
        <begin position="176"/>
        <end position="201"/>
    </location>
</feature>
<dbReference type="AlphaFoldDB" id="A0A423VXN8"/>
<proteinExistence type="predicted"/>